<reference evidence="2 3" key="1">
    <citation type="submission" date="2020-04" db="EMBL/GenBank/DDBJ databases">
        <title>Plant Genome Project.</title>
        <authorList>
            <person name="Zhang R.-G."/>
        </authorList>
    </citation>
    <scope>NUCLEOTIDE SEQUENCE [LARGE SCALE GENOMIC DNA]</scope>
    <source>
        <strain evidence="2">YNK0</strain>
        <tissue evidence="2">Leaf</tissue>
    </source>
</reference>
<sequence length="372" mass="42568">MNDWRVISFTGQNDHFVPGIPTYRKMLSLNLLITRAFNDLLRAGFILTKDAECESADAKKQVRGSTSARRALAAESYKASILDKAIEYLKSLQLLLTSAEAWSIYENLPIERVSEIQLLLDQFLSFDRLLFKGWNLGRKWFSFFLLKDAKFESADAKKQVCGSTSARRALAAELDKASMLDEAYLKSLQLQVQIWRGKKEEEMRDPMVIIFWQYYHNNRAKHQDFDSMLIGAVDAPLDKGRITFYKKPNLHLALTERNLKEALSFKMRTKGFNMLPGSVNISFTWKLGYKLLNTIAPILPSSPTFSGLFVQGDQRGRLFVQGDQRGRIMMPLQLKPKEINILKSWTLGPLRPDLAQQRRASSQHKGVARQGR</sequence>
<evidence type="ECO:0000256" key="1">
    <source>
        <dbReference type="ARBA" id="ARBA00023125"/>
    </source>
</evidence>
<name>A0A835DBC1_TETSI</name>
<dbReference type="GO" id="GO:0003677">
    <property type="term" value="F:DNA binding"/>
    <property type="evidence" value="ECO:0007669"/>
    <property type="project" value="UniProtKB-KW"/>
</dbReference>
<evidence type="ECO:0000313" key="2">
    <source>
        <dbReference type="EMBL" id="KAF8394547.1"/>
    </source>
</evidence>
<evidence type="ECO:0000313" key="3">
    <source>
        <dbReference type="Proteomes" id="UP000655225"/>
    </source>
</evidence>
<proteinExistence type="predicted"/>
<dbReference type="Proteomes" id="UP000655225">
    <property type="component" value="Unassembled WGS sequence"/>
</dbReference>
<dbReference type="AlphaFoldDB" id="A0A835DBC1"/>
<keyword evidence="3" id="KW-1185">Reference proteome</keyword>
<gene>
    <name evidence="2" type="ORF">HHK36_020758</name>
</gene>
<dbReference type="PANTHER" id="PTHR45855">
    <property type="entry name" value="TRANSCRIPTION FACTOR PIF1-RELATED"/>
    <property type="match status" value="1"/>
</dbReference>
<dbReference type="PANTHER" id="PTHR45855:SF16">
    <property type="entry name" value="TRANSCRIPTION FACTOR PIF1"/>
    <property type="match status" value="1"/>
</dbReference>
<organism evidence="2 3">
    <name type="scientific">Tetracentron sinense</name>
    <name type="common">Spur-leaf</name>
    <dbReference type="NCBI Taxonomy" id="13715"/>
    <lineage>
        <taxon>Eukaryota</taxon>
        <taxon>Viridiplantae</taxon>
        <taxon>Streptophyta</taxon>
        <taxon>Embryophyta</taxon>
        <taxon>Tracheophyta</taxon>
        <taxon>Spermatophyta</taxon>
        <taxon>Magnoliopsida</taxon>
        <taxon>Trochodendrales</taxon>
        <taxon>Trochodendraceae</taxon>
        <taxon>Tetracentron</taxon>
    </lineage>
</organism>
<comment type="caution">
    <text evidence="2">The sequence shown here is derived from an EMBL/GenBank/DDBJ whole genome shotgun (WGS) entry which is preliminary data.</text>
</comment>
<protein>
    <submittedName>
        <fullName evidence="2">Uncharacterized protein</fullName>
    </submittedName>
</protein>
<dbReference type="InterPro" id="IPR028919">
    <property type="entry name" value="Viral_movement"/>
</dbReference>
<accession>A0A835DBC1</accession>
<dbReference type="OrthoDB" id="1429427at2759"/>
<dbReference type="InterPro" id="IPR031066">
    <property type="entry name" value="bHLH_ALC-like_plant"/>
</dbReference>
<dbReference type="EMBL" id="JABCRI010000014">
    <property type="protein sequence ID" value="KAF8394547.1"/>
    <property type="molecule type" value="Genomic_DNA"/>
</dbReference>
<dbReference type="Pfam" id="PF01107">
    <property type="entry name" value="MP"/>
    <property type="match status" value="1"/>
</dbReference>
<dbReference type="GO" id="GO:0005634">
    <property type="term" value="C:nucleus"/>
    <property type="evidence" value="ECO:0007669"/>
    <property type="project" value="TreeGrafter"/>
</dbReference>
<keyword evidence="1" id="KW-0238">DNA-binding</keyword>